<organism evidence="3 4">
    <name type="scientific">Amycolatopsis albidoflavus</name>
    <dbReference type="NCBI Taxonomy" id="102226"/>
    <lineage>
        <taxon>Bacteria</taxon>
        <taxon>Bacillati</taxon>
        <taxon>Actinomycetota</taxon>
        <taxon>Actinomycetes</taxon>
        <taxon>Pseudonocardiales</taxon>
        <taxon>Pseudonocardiaceae</taxon>
        <taxon>Amycolatopsis</taxon>
    </lineage>
</organism>
<dbReference type="Proteomes" id="UP001597542">
    <property type="component" value="Unassembled WGS sequence"/>
</dbReference>
<reference evidence="4" key="1">
    <citation type="journal article" date="2019" name="Int. J. Syst. Evol. Microbiol.">
        <title>The Global Catalogue of Microorganisms (GCM) 10K type strain sequencing project: providing services to taxonomists for standard genome sequencing and annotation.</title>
        <authorList>
            <consortium name="The Broad Institute Genomics Platform"/>
            <consortium name="The Broad Institute Genome Sequencing Center for Infectious Disease"/>
            <person name="Wu L."/>
            <person name="Ma J."/>
        </authorList>
    </citation>
    <scope>NUCLEOTIDE SEQUENCE [LARGE SCALE GENOMIC DNA]</scope>
    <source>
        <strain evidence="4">CGMCC 4.7638</strain>
    </source>
</reference>
<dbReference type="EMBL" id="JBHUKQ010000025">
    <property type="protein sequence ID" value="MFD2487070.1"/>
    <property type="molecule type" value="Genomic_DNA"/>
</dbReference>
<protein>
    <recommendedName>
        <fullName evidence="5">RDD domain-containing protein</fullName>
    </recommendedName>
</protein>
<gene>
    <name evidence="3" type="ORF">ACFSUT_42825</name>
</gene>
<evidence type="ECO:0000313" key="4">
    <source>
        <dbReference type="Proteomes" id="UP001597542"/>
    </source>
</evidence>
<feature type="transmembrane region" description="Helical" evidence="2">
    <location>
        <begin position="301"/>
        <end position="327"/>
    </location>
</feature>
<keyword evidence="2" id="KW-0812">Transmembrane</keyword>
<comment type="caution">
    <text evidence="3">The sequence shown here is derived from an EMBL/GenBank/DDBJ whole genome shotgun (WGS) entry which is preliminary data.</text>
</comment>
<feature type="transmembrane region" description="Helical" evidence="2">
    <location>
        <begin position="202"/>
        <end position="223"/>
    </location>
</feature>
<evidence type="ECO:0000313" key="3">
    <source>
        <dbReference type="EMBL" id="MFD2487070.1"/>
    </source>
</evidence>
<feature type="compositionally biased region" description="Low complexity" evidence="1">
    <location>
        <begin position="152"/>
        <end position="195"/>
    </location>
</feature>
<evidence type="ECO:0008006" key="5">
    <source>
        <dbReference type="Google" id="ProtNLM"/>
    </source>
</evidence>
<sequence>MSTSGGPQDQPGTPQEPGAVPPGWQAPPPGAGYPQQPGAQPGQPGYPQQPGQSPQFGQPVQQYPGQSAPGAYPGQAGQYPGQPAPGSYPGQGGQPGQGQFPGQPQPGQPQPGQPQPGQPQPSQPQPALSQPGHPQPGQPQAAQPQPQPGQPYPGQAAYPGQGYPAQQPGFPAQPQQPGAGYAAPQPGQGYPAQGQPLTSPGLGAIPVALGGILEIVALFVPWVTFTNGAQSASVSFIDAFTKMPSGSDSFASMYVRFLAFILIAGTLGATLPWVLGALRTKKSAYWLSGIRRRELTPASFWWYRTVFAGRATVLLLFHIAGIIAMFYEDLSLIGLGAYLLVVGGLLVVAGAAIGPKLNAAR</sequence>
<feature type="transmembrane region" description="Helical" evidence="2">
    <location>
        <begin position="253"/>
        <end position="280"/>
    </location>
</feature>
<feature type="compositionally biased region" description="Pro residues" evidence="1">
    <location>
        <begin position="103"/>
        <end position="124"/>
    </location>
</feature>
<accession>A0ABW5ID51</accession>
<feature type="compositionally biased region" description="Polar residues" evidence="1">
    <location>
        <begin position="1"/>
        <end position="13"/>
    </location>
</feature>
<keyword evidence="2" id="KW-1133">Transmembrane helix</keyword>
<feature type="transmembrane region" description="Helical" evidence="2">
    <location>
        <begin position="333"/>
        <end position="353"/>
    </location>
</feature>
<keyword evidence="2" id="KW-0472">Membrane</keyword>
<evidence type="ECO:0000256" key="1">
    <source>
        <dbReference type="SAM" id="MobiDB-lite"/>
    </source>
</evidence>
<name>A0ABW5ID51_9PSEU</name>
<feature type="region of interest" description="Disordered" evidence="1">
    <location>
        <begin position="1"/>
        <end position="195"/>
    </location>
</feature>
<keyword evidence="4" id="KW-1185">Reference proteome</keyword>
<feature type="compositionally biased region" description="Low complexity" evidence="1">
    <location>
        <begin position="32"/>
        <end position="88"/>
    </location>
</feature>
<dbReference type="RefSeq" id="WP_344269232.1">
    <property type="nucleotide sequence ID" value="NZ_BAAAHV010000006.1"/>
</dbReference>
<proteinExistence type="predicted"/>
<evidence type="ECO:0000256" key="2">
    <source>
        <dbReference type="SAM" id="Phobius"/>
    </source>
</evidence>